<feature type="region of interest" description="Disordered" evidence="1">
    <location>
        <begin position="183"/>
        <end position="206"/>
    </location>
</feature>
<dbReference type="GeneID" id="94432127"/>
<feature type="region of interest" description="Disordered" evidence="1">
    <location>
        <begin position="153"/>
        <end position="172"/>
    </location>
</feature>
<gene>
    <name evidence="3" type="ORF">CSUI_008791</name>
</gene>
<keyword evidence="4" id="KW-1185">Reference proteome</keyword>
<feature type="region of interest" description="Disordered" evidence="1">
    <location>
        <begin position="95"/>
        <end position="116"/>
    </location>
</feature>
<evidence type="ECO:0000313" key="4">
    <source>
        <dbReference type="Proteomes" id="UP000221165"/>
    </source>
</evidence>
<evidence type="ECO:0000256" key="1">
    <source>
        <dbReference type="SAM" id="MobiDB-lite"/>
    </source>
</evidence>
<feature type="compositionally biased region" description="Basic and acidic residues" evidence="1">
    <location>
        <begin position="158"/>
        <end position="170"/>
    </location>
</feature>
<feature type="transmembrane region" description="Helical" evidence="2">
    <location>
        <begin position="334"/>
        <end position="357"/>
    </location>
</feature>
<keyword evidence="2" id="KW-0472">Membrane</keyword>
<dbReference type="VEuPathDB" id="ToxoDB:CSUI_008791"/>
<dbReference type="Proteomes" id="UP000221165">
    <property type="component" value="Unassembled WGS sequence"/>
</dbReference>
<feature type="region of interest" description="Disordered" evidence="1">
    <location>
        <begin position="372"/>
        <end position="402"/>
    </location>
</feature>
<name>A0A2C6K7E3_9APIC</name>
<accession>A0A2C6K7E3</accession>
<sequence>MYLLLSSSFLSRNFSSSCSPLSFSLRHSSLLFFRSLPTTPRTTTPFVSCDLHSERLLSPLQLSHSSSFSSSSLSPFSSSSSFLVQNFFLHRSGDVKGRRTPRKEDTTRQISSSISFRDLNEKEEKERCLSVRREVSNGNIEDDVVGTAMKHTRRRRTYDRGNDRVVKESREEDEEEKDLFARCGGDHHEVDKVQEHRERRKNRKRSIDAQARCPKCNFFFYLSPPQLSPSPYRSSQSFFSLPNVENRNYGCKDREEEEEEKKKKKDRRKESRDVLESSRNEEEKKKKGRAGEKEEERRRILLSIGVSSTRRRGEKSDRNYETPSSQRISSSSSLPFSSLSSFILFLALSSLLCLLLLRRRRLLLGTIDSEHRLSSEGEREGRGEREEKEEKEGEKDEKREKKEVFFRERKEIRNEGMNDLNNAPERSPYSIQCQGVVDGEEEKDPCLPEDLRRIFFTLADYEEKQQAPSSSSSKEVKE</sequence>
<keyword evidence="2" id="KW-0812">Transmembrane</keyword>
<keyword evidence="2" id="KW-1133">Transmembrane helix</keyword>
<comment type="caution">
    <text evidence="3">The sequence shown here is derived from an EMBL/GenBank/DDBJ whole genome shotgun (WGS) entry which is preliminary data.</text>
</comment>
<evidence type="ECO:0008006" key="5">
    <source>
        <dbReference type="Google" id="ProtNLM"/>
    </source>
</evidence>
<feature type="compositionally biased region" description="Low complexity" evidence="1">
    <location>
        <begin position="324"/>
        <end position="334"/>
    </location>
</feature>
<evidence type="ECO:0000313" key="3">
    <source>
        <dbReference type="EMBL" id="PHJ17390.1"/>
    </source>
</evidence>
<feature type="compositionally biased region" description="Basic and acidic residues" evidence="1">
    <location>
        <begin position="183"/>
        <end position="197"/>
    </location>
</feature>
<feature type="compositionally biased region" description="Basic and acidic residues" evidence="1">
    <location>
        <begin position="95"/>
        <end position="107"/>
    </location>
</feature>
<organism evidence="3 4">
    <name type="scientific">Cystoisospora suis</name>
    <dbReference type="NCBI Taxonomy" id="483139"/>
    <lineage>
        <taxon>Eukaryota</taxon>
        <taxon>Sar</taxon>
        <taxon>Alveolata</taxon>
        <taxon>Apicomplexa</taxon>
        <taxon>Conoidasida</taxon>
        <taxon>Coccidia</taxon>
        <taxon>Eucoccidiorida</taxon>
        <taxon>Eimeriorina</taxon>
        <taxon>Sarcocystidae</taxon>
        <taxon>Cystoisospora</taxon>
    </lineage>
</organism>
<reference evidence="3 4" key="1">
    <citation type="journal article" date="2017" name="Int. J. Parasitol.">
        <title>The genome of the protozoan parasite Cystoisospora suis and a reverse vaccinology approach to identify vaccine candidates.</title>
        <authorList>
            <person name="Palmieri N."/>
            <person name="Shrestha A."/>
            <person name="Ruttkowski B."/>
            <person name="Beck T."/>
            <person name="Vogl C."/>
            <person name="Tomley F."/>
            <person name="Blake D.P."/>
            <person name="Joachim A."/>
        </authorList>
    </citation>
    <scope>NUCLEOTIDE SEQUENCE [LARGE SCALE GENOMIC DNA]</scope>
    <source>
        <strain evidence="3 4">Wien I</strain>
    </source>
</reference>
<dbReference type="AlphaFoldDB" id="A0A2C6K7E3"/>
<feature type="compositionally biased region" description="Low complexity" evidence="1">
    <location>
        <begin position="229"/>
        <end position="240"/>
    </location>
</feature>
<dbReference type="RefSeq" id="XP_067919111.1">
    <property type="nucleotide sequence ID" value="XM_068068916.1"/>
</dbReference>
<evidence type="ECO:0000256" key="2">
    <source>
        <dbReference type="SAM" id="Phobius"/>
    </source>
</evidence>
<feature type="region of interest" description="Disordered" evidence="1">
    <location>
        <begin position="229"/>
        <end position="334"/>
    </location>
</feature>
<dbReference type="EMBL" id="MIGC01005026">
    <property type="protein sequence ID" value="PHJ17390.1"/>
    <property type="molecule type" value="Genomic_DNA"/>
</dbReference>
<proteinExistence type="predicted"/>
<protein>
    <recommendedName>
        <fullName evidence="5">Transmembrane protein</fullName>
    </recommendedName>
</protein>
<feature type="compositionally biased region" description="Basic and acidic residues" evidence="1">
    <location>
        <begin position="268"/>
        <end position="299"/>
    </location>
</feature>